<evidence type="ECO:0000313" key="2">
    <source>
        <dbReference type="EMBL" id="RVT96428.1"/>
    </source>
</evidence>
<dbReference type="Proteomes" id="UP000282759">
    <property type="component" value="Unassembled WGS sequence"/>
</dbReference>
<keyword evidence="3" id="KW-1185">Reference proteome</keyword>
<reference evidence="2 3" key="1">
    <citation type="submission" date="2019-01" db="EMBL/GenBank/DDBJ databases">
        <authorList>
            <person name="Chen W.-M."/>
        </authorList>
    </citation>
    <scope>NUCLEOTIDE SEQUENCE [LARGE SCALE GENOMIC DNA]</scope>
    <source>
        <strain evidence="2 3">YBJ-36</strain>
    </source>
</reference>
<dbReference type="OrthoDB" id="1367524at2"/>
<proteinExistence type="predicted"/>
<sequence>MFAFFHFAFLIFKIALQAAVYSLVVMLFISIIIKTTGNRRLKSIKFKTAYLSIAALLFIFSFTYYGDHGLGDEANIPIGHGRIINSGDGYAYLNVDRTQINIDSFLVRNNHLYFASKSGYYDYQLPSGKYIKYSSKQEYEAYAKKNHLPVVNDFKTFYPQYDAYWNGWRFWLLP</sequence>
<accession>A0A3S3TE30</accession>
<keyword evidence="1" id="KW-1133">Transmembrane helix</keyword>
<dbReference type="EMBL" id="SACK01000021">
    <property type="protein sequence ID" value="RVT96428.1"/>
    <property type="molecule type" value="Genomic_DNA"/>
</dbReference>
<name>A0A3S3TE30_9SPHI</name>
<feature type="transmembrane region" description="Helical" evidence="1">
    <location>
        <begin position="49"/>
        <end position="66"/>
    </location>
</feature>
<evidence type="ECO:0000313" key="3">
    <source>
        <dbReference type="Proteomes" id="UP000282759"/>
    </source>
</evidence>
<organism evidence="2 3">
    <name type="scientific">Mucilaginibacter limnophilus</name>
    <dbReference type="NCBI Taxonomy" id="1932778"/>
    <lineage>
        <taxon>Bacteria</taxon>
        <taxon>Pseudomonadati</taxon>
        <taxon>Bacteroidota</taxon>
        <taxon>Sphingobacteriia</taxon>
        <taxon>Sphingobacteriales</taxon>
        <taxon>Sphingobacteriaceae</taxon>
        <taxon>Mucilaginibacter</taxon>
    </lineage>
</organism>
<evidence type="ECO:0000256" key="1">
    <source>
        <dbReference type="SAM" id="Phobius"/>
    </source>
</evidence>
<comment type="caution">
    <text evidence="2">The sequence shown here is derived from an EMBL/GenBank/DDBJ whole genome shotgun (WGS) entry which is preliminary data.</text>
</comment>
<gene>
    <name evidence="2" type="ORF">EOD41_20500</name>
</gene>
<dbReference type="AlphaFoldDB" id="A0A3S3TE30"/>
<keyword evidence="1" id="KW-0472">Membrane</keyword>
<dbReference type="RefSeq" id="WP_127708706.1">
    <property type="nucleotide sequence ID" value="NZ_SACK01000021.1"/>
</dbReference>
<protein>
    <submittedName>
        <fullName evidence="2">Uncharacterized protein</fullName>
    </submittedName>
</protein>
<feature type="transmembrane region" description="Helical" evidence="1">
    <location>
        <begin position="6"/>
        <end position="29"/>
    </location>
</feature>
<keyword evidence="1" id="KW-0812">Transmembrane</keyword>